<reference evidence="2" key="1">
    <citation type="submission" date="2021-12" db="EMBL/GenBank/DDBJ databases">
        <authorList>
            <person name="King R."/>
        </authorList>
    </citation>
    <scope>NUCLEOTIDE SEQUENCE</scope>
</reference>
<dbReference type="OrthoDB" id="6778388at2759"/>
<evidence type="ECO:0000313" key="2">
    <source>
        <dbReference type="EMBL" id="CAH0551554.1"/>
    </source>
</evidence>
<evidence type="ECO:0000313" key="3">
    <source>
        <dbReference type="Proteomes" id="UP001154078"/>
    </source>
</evidence>
<accession>A0A9P0AZ20</accession>
<name>A0A9P0AZ20_BRAAE</name>
<dbReference type="AlphaFoldDB" id="A0A9P0AZ20"/>
<feature type="chain" id="PRO_5040355225" evidence="1">
    <location>
        <begin position="22"/>
        <end position="274"/>
    </location>
</feature>
<keyword evidence="3" id="KW-1185">Reference proteome</keyword>
<feature type="signal peptide" evidence="1">
    <location>
        <begin position="1"/>
        <end position="21"/>
    </location>
</feature>
<organism evidence="2 3">
    <name type="scientific">Brassicogethes aeneus</name>
    <name type="common">Rape pollen beetle</name>
    <name type="synonym">Meligethes aeneus</name>
    <dbReference type="NCBI Taxonomy" id="1431903"/>
    <lineage>
        <taxon>Eukaryota</taxon>
        <taxon>Metazoa</taxon>
        <taxon>Ecdysozoa</taxon>
        <taxon>Arthropoda</taxon>
        <taxon>Hexapoda</taxon>
        <taxon>Insecta</taxon>
        <taxon>Pterygota</taxon>
        <taxon>Neoptera</taxon>
        <taxon>Endopterygota</taxon>
        <taxon>Coleoptera</taxon>
        <taxon>Polyphaga</taxon>
        <taxon>Cucujiformia</taxon>
        <taxon>Nitidulidae</taxon>
        <taxon>Meligethinae</taxon>
        <taxon>Brassicogethes</taxon>
    </lineage>
</organism>
<gene>
    <name evidence="2" type="ORF">MELIAE_LOCUS4138</name>
</gene>
<dbReference type="EMBL" id="OV121133">
    <property type="protein sequence ID" value="CAH0551554.1"/>
    <property type="molecule type" value="Genomic_DNA"/>
</dbReference>
<sequence length="274" mass="30348">MHIIFVVLSTTLIYGVIDVHGYRNLDTLGEEISASVQRQLQPLENLGERINQNVQAQMARVNQDVYAQMAPLQNLGPRISASVKSSLSGLDNLGEQIQQSVYQNLEPVRALEFIFKMQDGVGGTTVATYSPNGKTVVIKNKQRYICKGELSNKTGKCSGDLTPFVQNDKSDFCYASGGHTVINNIICLANGPTSVSMINNQFSCRSVDGSPVLVLNLEEYNRLCSGLARGVKYTYYSDLNDPRHVQIPHPNKSVKCENNEPGVCVFRKDLTYFF</sequence>
<protein>
    <submittedName>
        <fullName evidence="2">Uncharacterized protein</fullName>
    </submittedName>
</protein>
<dbReference type="Proteomes" id="UP001154078">
    <property type="component" value="Chromosome 2"/>
</dbReference>
<evidence type="ECO:0000256" key="1">
    <source>
        <dbReference type="SAM" id="SignalP"/>
    </source>
</evidence>
<proteinExistence type="predicted"/>
<keyword evidence="1" id="KW-0732">Signal</keyword>